<dbReference type="InterPro" id="IPR036085">
    <property type="entry name" value="PAZ_dom_sf"/>
</dbReference>
<evidence type="ECO:0000256" key="3">
    <source>
        <dbReference type="ARBA" id="ARBA00023274"/>
    </source>
</evidence>
<reference evidence="6 7" key="1">
    <citation type="journal article" date="2021" name="Nat. Commun.">
        <title>Incipient diploidization of the medicinal plant Perilla within 10,000 years.</title>
        <authorList>
            <person name="Zhang Y."/>
            <person name="Shen Q."/>
            <person name="Leng L."/>
            <person name="Zhang D."/>
            <person name="Chen S."/>
            <person name="Shi Y."/>
            <person name="Ning Z."/>
            <person name="Chen S."/>
        </authorList>
    </citation>
    <scope>NUCLEOTIDE SEQUENCE [LARGE SCALE GENOMIC DNA]</scope>
    <source>
        <strain evidence="7">cv. PC099</strain>
    </source>
</reference>
<dbReference type="Gene3D" id="2.170.260.10">
    <property type="entry name" value="paz domain"/>
    <property type="match status" value="1"/>
</dbReference>
<dbReference type="InterPro" id="IPR002227">
    <property type="entry name" value="Tyrosinase_Cu-bd"/>
</dbReference>
<dbReference type="SMART" id="SM00950">
    <property type="entry name" value="Piwi"/>
    <property type="match status" value="1"/>
</dbReference>
<dbReference type="PANTHER" id="PTHR22891">
    <property type="entry name" value="EUKARYOTIC TRANSLATION INITIATION FACTOR 2C"/>
    <property type="match status" value="1"/>
</dbReference>
<gene>
    <name evidence="6" type="ORF">C2S53_020058</name>
</gene>
<dbReference type="PROSITE" id="PS50821">
    <property type="entry name" value="PAZ"/>
    <property type="match status" value="1"/>
</dbReference>
<sequence length="665" mass="75171">MILIRSSISYSCLLNFYNNYLLPQSQPVDMDPDDLGIQRRQKNISEETTRSSPAVCLDYSILSFRKPLPVIQFLEEYLPGFKGINDVKRLRDQINTALQGLRVVTIFCDQRRTIAELTREDAIDIYFELLDREGLGNNAAPRQTSLLDYYKDKWNKEILHPEIPCLELGTPQRSNKVPMEFCVLVEKQRYIPKEGLDKNSALFLRKLAVVCDMAKDGPLGHLTLTTFPRFNYAFMCLQIYKCSGVEITKVVGQAMDAPPPLPPPPPVKNRLPAEKTIGRWAVVDFTHGDCYNYKLPMDAIVNSLSACCKNLGIEMGEPLVYRFSRMHESSFVDGVEDFLKSIVEESVTRNKGKLEMIVCLMMNEKRSLENKYLKWVSETRIGVPTQCLSAPLVLNKGINHYLECVCLKIKAKLRSSITYDLTGRQWQYLDAADDDVMFIGAYVNEKASRPSIAAVVGTVNWPAANRYAARVCPQANGSETINNFGAMCKELITAYARLNNLVKPRRIVVFRNGSVSEGKLEMVVSGELLDLKKSIHAGGNYRPSITVIATQRQHPTLYLVDAASTTTRVNPVEYGAGSPTHYNVLWDENSFASDELLKLVHHMCFLCNSVRSLWLVPPLYYAHRASWRARLFQELATEIASCAAASFDPSFYSFHPHLDGTMFFI</sequence>
<evidence type="ECO:0000256" key="1">
    <source>
        <dbReference type="ARBA" id="ARBA00008201"/>
    </source>
</evidence>
<dbReference type="CDD" id="cd02846">
    <property type="entry name" value="PAZ_argonaute_like"/>
    <property type="match status" value="1"/>
</dbReference>
<dbReference type="GO" id="GO:1990904">
    <property type="term" value="C:ribonucleoprotein complex"/>
    <property type="evidence" value="ECO:0007669"/>
    <property type="project" value="UniProtKB-KW"/>
</dbReference>
<dbReference type="Pfam" id="PF02171">
    <property type="entry name" value="Piwi"/>
    <property type="match status" value="2"/>
</dbReference>
<evidence type="ECO:0000313" key="6">
    <source>
        <dbReference type="EMBL" id="KAH6824398.1"/>
    </source>
</evidence>
<dbReference type="Pfam" id="PF02170">
    <property type="entry name" value="PAZ"/>
    <property type="match status" value="1"/>
</dbReference>
<dbReference type="InterPro" id="IPR003100">
    <property type="entry name" value="PAZ_dom"/>
</dbReference>
<dbReference type="Proteomes" id="UP001190926">
    <property type="component" value="Unassembled WGS sequence"/>
</dbReference>
<evidence type="ECO:0000313" key="7">
    <source>
        <dbReference type="Proteomes" id="UP001190926"/>
    </source>
</evidence>
<comment type="similarity">
    <text evidence="1">Belongs to the argonaute family. Ago subfamily.</text>
</comment>
<dbReference type="GO" id="GO:0003723">
    <property type="term" value="F:RNA binding"/>
    <property type="evidence" value="ECO:0007669"/>
    <property type="project" value="InterPro"/>
</dbReference>
<keyword evidence="7" id="KW-1185">Reference proteome</keyword>
<dbReference type="GO" id="GO:0051607">
    <property type="term" value="P:defense response to virus"/>
    <property type="evidence" value="ECO:0007669"/>
    <property type="project" value="UniProtKB-ARBA"/>
</dbReference>
<name>A0AAD4IZF2_PERFH</name>
<feature type="domain" description="Piwi" evidence="5">
    <location>
        <begin position="356"/>
        <end position="572"/>
    </location>
</feature>
<dbReference type="Gene3D" id="3.40.50.2300">
    <property type="match status" value="1"/>
</dbReference>
<dbReference type="PROSITE" id="PS50822">
    <property type="entry name" value="PIWI"/>
    <property type="match status" value="1"/>
</dbReference>
<dbReference type="PROSITE" id="PS00498">
    <property type="entry name" value="TYROSINASE_2"/>
    <property type="match status" value="1"/>
</dbReference>
<dbReference type="GO" id="GO:0016491">
    <property type="term" value="F:oxidoreductase activity"/>
    <property type="evidence" value="ECO:0007669"/>
    <property type="project" value="InterPro"/>
</dbReference>
<dbReference type="InterPro" id="IPR003165">
    <property type="entry name" value="Piwi"/>
</dbReference>
<keyword evidence="3" id="KW-0687">Ribonucleoprotein</keyword>
<dbReference type="SUPFAM" id="SSF101690">
    <property type="entry name" value="PAZ domain"/>
    <property type="match status" value="1"/>
</dbReference>
<protein>
    <recommendedName>
        <fullName evidence="8">Piwi domain-containing protein</fullName>
    </recommendedName>
</protein>
<evidence type="ECO:0000259" key="5">
    <source>
        <dbReference type="PROSITE" id="PS50822"/>
    </source>
</evidence>
<evidence type="ECO:0000256" key="2">
    <source>
        <dbReference type="ARBA" id="ARBA00022491"/>
    </source>
</evidence>
<dbReference type="InterPro" id="IPR012337">
    <property type="entry name" value="RNaseH-like_sf"/>
</dbReference>
<feature type="domain" description="PAZ" evidence="4">
    <location>
        <begin position="82"/>
        <end position="186"/>
    </location>
</feature>
<dbReference type="InterPro" id="IPR036397">
    <property type="entry name" value="RNaseH_sf"/>
</dbReference>
<comment type="caution">
    <text evidence="6">The sequence shown here is derived from an EMBL/GenBank/DDBJ whole genome shotgun (WGS) entry which is preliminary data.</text>
</comment>
<proteinExistence type="inferred from homology"/>
<organism evidence="6 7">
    <name type="scientific">Perilla frutescens var. hirtella</name>
    <name type="common">Perilla citriodora</name>
    <name type="synonym">Perilla setoyensis</name>
    <dbReference type="NCBI Taxonomy" id="608512"/>
    <lineage>
        <taxon>Eukaryota</taxon>
        <taxon>Viridiplantae</taxon>
        <taxon>Streptophyta</taxon>
        <taxon>Embryophyta</taxon>
        <taxon>Tracheophyta</taxon>
        <taxon>Spermatophyta</taxon>
        <taxon>Magnoliopsida</taxon>
        <taxon>eudicotyledons</taxon>
        <taxon>Gunneridae</taxon>
        <taxon>Pentapetalae</taxon>
        <taxon>asterids</taxon>
        <taxon>lamiids</taxon>
        <taxon>Lamiales</taxon>
        <taxon>Lamiaceae</taxon>
        <taxon>Nepetoideae</taxon>
        <taxon>Elsholtzieae</taxon>
        <taxon>Perilla</taxon>
    </lineage>
</organism>
<accession>A0AAD4IZF2</accession>
<dbReference type="Gene3D" id="3.30.420.10">
    <property type="entry name" value="Ribonuclease H-like superfamily/Ribonuclease H"/>
    <property type="match status" value="2"/>
</dbReference>
<evidence type="ECO:0008006" key="8">
    <source>
        <dbReference type="Google" id="ProtNLM"/>
    </source>
</evidence>
<evidence type="ECO:0000259" key="4">
    <source>
        <dbReference type="PROSITE" id="PS50821"/>
    </source>
</evidence>
<dbReference type="AlphaFoldDB" id="A0AAD4IZF2"/>
<dbReference type="EMBL" id="SDAM02000350">
    <property type="protein sequence ID" value="KAH6824398.1"/>
    <property type="molecule type" value="Genomic_DNA"/>
</dbReference>
<dbReference type="SUPFAM" id="SSF53098">
    <property type="entry name" value="Ribonuclease H-like"/>
    <property type="match status" value="1"/>
</dbReference>
<keyword evidence="2" id="KW-0678">Repressor</keyword>